<dbReference type="Proteomes" id="UP000013307">
    <property type="component" value="Chromosome"/>
</dbReference>
<reference evidence="3 4" key="1">
    <citation type="journal article" date="2013" name="Genome Announc.">
        <title>Complete Genome Sequence of the Thermophilic and Facultatively Chemolithoautotrophic Sulfate Reducer Archaeoglobus sulfaticallidus Strain PM70-1T.</title>
        <authorList>
            <person name="Stokke R."/>
            <person name="Hocking W.P."/>
            <person name="Steinsbu B.O."/>
            <person name="Steen I.H."/>
        </authorList>
    </citation>
    <scope>NUCLEOTIDE SEQUENCE [LARGE SCALE GENOMIC DNA]</scope>
    <source>
        <strain evidence="3">PM70-1</strain>
    </source>
</reference>
<dbReference type="Pfam" id="PF01796">
    <property type="entry name" value="OB_ChsH2_C"/>
    <property type="match status" value="1"/>
</dbReference>
<protein>
    <submittedName>
        <fullName evidence="3">Putative nucleic-acid-binding protein containing a Zn-ribbon</fullName>
    </submittedName>
</protein>
<evidence type="ECO:0000259" key="2">
    <source>
        <dbReference type="Pfam" id="PF12172"/>
    </source>
</evidence>
<dbReference type="Pfam" id="PF12172">
    <property type="entry name" value="zf-ChsH2"/>
    <property type="match status" value="1"/>
</dbReference>
<dbReference type="eggNOG" id="arCOG01285">
    <property type="taxonomic scope" value="Archaea"/>
</dbReference>
<dbReference type="InterPro" id="IPR012340">
    <property type="entry name" value="NA-bd_OB-fold"/>
</dbReference>
<dbReference type="KEGG" id="ast:Asulf_01606"/>
<gene>
    <name evidence="3" type="ORF">Asulf_01606</name>
</gene>
<proteinExistence type="predicted"/>
<accession>N0BH27</accession>
<dbReference type="GeneID" id="15393241"/>
<evidence type="ECO:0000259" key="1">
    <source>
        <dbReference type="Pfam" id="PF01796"/>
    </source>
</evidence>
<dbReference type="SUPFAM" id="SSF50249">
    <property type="entry name" value="Nucleic acid-binding proteins"/>
    <property type="match status" value="1"/>
</dbReference>
<dbReference type="InterPro" id="IPR052513">
    <property type="entry name" value="Thioester_dehydratase-like"/>
</dbReference>
<dbReference type="STRING" id="387631.Asulf_01606"/>
<organism evidence="3 4">
    <name type="scientific">Archaeoglobus sulfaticallidus PM70-1</name>
    <dbReference type="NCBI Taxonomy" id="387631"/>
    <lineage>
        <taxon>Archaea</taxon>
        <taxon>Methanobacteriati</taxon>
        <taxon>Methanobacteriota</taxon>
        <taxon>Archaeoglobi</taxon>
        <taxon>Archaeoglobales</taxon>
        <taxon>Archaeoglobaceae</taxon>
        <taxon>Archaeoglobus</taxon>
    </lineage>
</organism>
<evidence type="ECO:0000313" key="4">
    <source>
        <dbReference type="Proteomes" id="UP000013307"/>
    </source>
</evidence>
<dbReference type="RefSeq" id="WP_015591180.1">
    <property type="nucleotide sequence ID" value="NC_021169.1"/>
</dbReference>
<dbReference type="HOGENOM" id="CLU_119412_0_1_2"/>
<dbReference type="AlphaFoldDB" id="N0BH27"/>
<name>N0BH27_9EURY</name>
<feature type="domain" description="ChsH2 rubredoxin-like zinc ribbon" evidence="2">
    <location>
        <begin position="10"/>
        <end position="46"/>
    </location>
</feature>
<dbReference type="InterPro" id="IPR002878">
    <property type="entry name" value="ChsH2_C"/>
</dbReference>
<feature type="domain" description="ChsH2 C-terminal OB-fold" evidence="1">
    <location>
        <begin position="48"/>
        <end position="111"/>
    </location>
</feature>
<keyword evidence="4" id="KW-1185">Reference proteome</keyword>
<dbReference type="EMBL" id="CP005290">
    <property type="protein sequence ID" value="AGK61582.1"/>
    <property type="molecule type" value="Genomic_DNA"/>
</dbReference>
<dbReference type="InterPro" id="IPR022002">
    <property type="entry name" value="ChsH2_Znr"/>
</dbReference>
<dbReference type="Gene3D" id="6.10.30.10">
    <property type="match status" value="1"/>
</dbReference>
<sequence>MIVITFKEYFDALLEGKLLGLKCKDCGAYTCPPKAVCDSCGSRNLEKVQLSGKGVIRTFTTTYIAPAGYDKEVPYTVAMVELEEGPWIVGRLDFDKADEVGQGLIGEEVEVFGKEMPTEMFYPDKKRRVVPYFRLLR</sequence>
<evidence type="ECO:0000313" key="3">
    <source>
        <dbReference type="EMBL" id="AGK61582.1"/>
    </source>
</evidence>
<dbReference type="PANTHER" id="PTHR34075:SF5">
    <property type="entry name" value="BLR3430 PROTEIN"/>
    <property type="match status" value="1"/>
</dbReference>
<dbReference type="PANTHER" id="PTHR34075">
    <property type="entry name" value="BLR3430 PROTEIN"/>
    <property type="match status" value="1"/>
</dbReference>